<dbReference type="EMBL" id="BAABDE010000047">
    <property type="protein sequence ID" value="GAA3842959.1"/>
    <property type="molecule type" value="Genomic_DNA"/>
</dbReference>
<proteinExistence type="predicted"/>
<gene>
    <name evidence="2" type="ORF">GCM10022403_088650</name>
</gene>
<dbReference type="Proteomes" id="UP001501009">
    <property type="component" value="Unassembled WGS sequence"/>
</dbReference>
<comment type="caution">
    <text evidence="2">The sequence shown here is derived from an EMBL/GenBank/DDBJ whole genome shotgun (WGS) entry which is preliminary data.</text>
</comment>
<evidence type="ECO:0000256" key="1">
    <source>
        <dbReference type="SAM" id="MobiDB-lite"/>
    </source>
</evidence>
<feature type="compositionally biased region" description="Basic residues" evidence="1">
    <location>
        <begin position="1"/>
        <end position="18"/>
    </location>
</feature>
<reference evidence="3" key="1">
    <citation type="journal article" date="2019" name="Int. J. Syst. Evol. Microbiol.">
        <title>The Global Catalogue of Microorganisms (GCM) 10K type strain sequencing project: providing services to taxonomists for standard genome sequencing and annotation.</title>
        <authorList>
            <consortium name="The Broad Institute Genomics Platform"/>
            <consortium name="The Broad Institute Genome Sequencing Center for Infectious Disease"/>
            <person name="Wu L."/>
            <person name="Ma J."/>
        </authorList>
    </citation>
    <scope>NUCLEOTIDE SEQUENCE [LARGE SCALE GENOMIC DNA]</scope>
    <source>
        <strain evidence="3">JCM 17138</strain>
    </source>
</reference>
<organism evidence="2 3">
    <name type="scientific">Streptomyces coacervatus</name>
    <dbReference type="NCBI Taxonomy" id="647381"/>
    <lineage>
        <taxon>Bacteria</taxon>
        <taxon>Bacillati</taxon>
        <taxon>Actinomycetota</taxon>
        <taxon>Actinomycetes</taxon>
        <taxon>Kitasatosporales</taxon>
        <taxon>Streptomycetaceae</taxon>
        <taxon>Streptomyces</taxon>
    </lineage>
</organism>
<keyword evidence="3" id="KW-1185">Reference proteome</keyword>
<feature type="region of interest" description="Disordered" evidence="1">
    <location>
        <begin position="1"/>
        <end position="91"/>
    </location>
</feature>
<evidence type="ECO:0000313" key="3">
    <source>
        <dbReference type="Proteomes" id="UP001501009"/>
    </source>
</evidence>
<name>A0ABP7JFB3_9ACTN</name>
<protein>
    <submittedName>
        <fullName evidence="2">Uncharacterized protein</fullName>
    </submittedName>
</protein>
<sequence length="91" mass="10016">MVKVEPRRRKVEPRRRRGAQAWVEHDAEAGERASQYGGFDAERDVGPPGDPAGAVGEVEGRRQRAMPVSPEASMHPRGPQPPDGSFTERSQ</sequence>
<evidence type="ECO:0000313" key="2">
    <source>
        <dbReference type="EMBL" id="GAA3842959.1"/>
    </source>
</evidence>
<accession>A0ABP7JFB3</accession>